<protein>
    <submittedName>
        <fullName evidence="1">Uncharacterized protein</fullName>
    </submittedName>
</protein>
<reference evidence="1" key="2">
    <citation type="submission" date="2021-08" db="EMBL/GenBank/DDBJ databases">
        <authorList>
            <person name="Eriksson T."/>
        </authorList>
    </citation>
    <scope>NUCLEOTIDE SEQUENCE</scope>
    <source>
        <strain evidence="1">Stoneville</strain>
        <tissue evidence="1">Whole head</tissue>
    </source>
</reference>
<sequence length="252" mass="28113">MVIKMRCSCNHRDALLQRRIRSSYFVLRSPRFGGNKKNLSPAEIEGLGRRPPSGRLCRKSRKANYVRGVRDPQSSPRADCRRHGAYRPALPGFGAVEEPEEFTVTVTDYRLPTSRDPSPSREIELSYRTVREYRKVLHQNLSWSTPFQRKGVVPPVQYRHFAYGPFCEDMSGSRCDAAPGVASVVVSRRVEAFQSLFSQTDGKIRVGCGRKVVGGWPQYSVSFLGVAMLFIGPGNPLQVGCVGFCLRGGGVQ</sequence>
<proteinExistence type="predicted"/>
<dbReference type="EMBL" id="JABDTM020016239">
    <property type="protein sequence ID" value="KAH0818932.1"/>
    <property type="molecule type" value="Genomic_DNA"/>
</dbReference>
<organism evidence="1 2">
    <name type="scientific">Tenebrio molitor</name>
    <name type="common">Yellow mealworm beetle</name>
    <dbReference type="NCBI Taxonomy" id="7067"/>
    <lineage>
        <taxon>Eukaryota</taxon>
        <taxon>Metazoa</taxon>
        <taxon>Ecdysozoa</taxon>
        <taxon>Arthropoda</taxon>
        <taxon>Hexapoda</taxon>
        <taxon>Insecta</taxon>
        <taxon>Pterygota</taxon>
        <taxon>Neoptera</taxon>
        <taxon>Endopterygota</taxon>
        <taxon>Coleoptera</taxon>
        <taxon>Polyphaga</taxon>
        <taxon>Cucujiformia</taxon>
        <taxon>Tenebrionidae</taxon>
        <taxon>Tenebrio</taxon>
    </lineage>
</organism>
<dbReference type="Proteomes" id="UP000719412">
    <property type="component" value="Unassembled WGS sequence"/>
</dbReference>
<evidence type="ECO:0000313" key="1">
    <source>
        <dbReference type="EMBL" id="KAH0818932.1"/>
    </source>
</evidence>
<dbReference type="AlphaFoldDB" id="A0A8J6LH21"/>
<name>A0A8J6LH21_TENMO</name>
<gene>
    <name evidence="1" type="ORF">GEV33_003859</name>
</gene>
<keyword evidence="2" id="KW-1185">Reference proteome</keyword>
<reference evidence="1" key="1">
    <citation type="journal article" date="2020" name="J Insects Food Feed">
        <title>The yellow mealworm (Tenebrio molitor) genome: a resource for the emerging insects as food and feed industry.</title>
        <authorList>
            <person name="Eriksson T."/>
            <person name="Andere A."/>
            <person name="Kelstrup H."/>
            <person name="Emery V."/>
            <person name="Picard C."/>
        </authorList>
    </citation>
    <scope>NUCLEOTIDE SEQUENCE</scope>
    <source>
        <strain evidence="1">Stoneville</strain>
        <tissue evidence="1">Whole head</tissue>
    </source>
</reference>
<comment type="caution">
    <text evidence="1">The sequence shown here is derived from an EMBL/GenBank/DDBJ whole genome shotgun (WGS) entry which is preliminary data.</text>
</comment>
<accession>A0A8J6LH21</accession>
<evidence type="ECO:0000313" key="2">
    <source>
        <dbReference type="Proteomes" id="UP000719412"/>
    </source>
</evidence>